<name>F8NWU2_SERL9</name>
<accession>F8NWU2</accession>
<evidence type="ECO:0000313" key="1">
    <source>
        <dbReference type="EMBL" id="EGO25062.1"/>
    </source>
</evidence>
<gene>
    <name evidence="1" type="ORF">SERLADRAFT_391182</name>
</gene>
<dbReference type="AlphaFoldDB" id="F8NWU2"/>
<dbReference type="Proteomes" id="UP000008064">
    <property type="component" value="Unassembled WGS sequence"/>
</dbReference>
<dbReference type="RefSeq" id="XP_007319081.1">
    <property type="nucleotide sequence ID" value="XM_007319019.1"/>
</dbReference>
<sequence>MVTVFAVCGVAVVGNDCTAEGLASKNALLVKKIKATLGVSMVTEQVFTDWSQLIVLTWGVLCRRPSDSKLAPKV</sequence>
<dbReference type="HOGENOM" id="CLU_2689344_0_0_1"/>
<proteinExistence type="predicted"/>
<reference evidence="1" key="1">
    <citation type="submission" date="2011-04" db="EMBL/GenBank/DDBJ databases">
        <title>Evolution of plant cell wall degrading machinery underlies the functional diversity of forest fungi.</title>
        <authorList>
            <consortium name="US DOE Joint Genome Institute (JGI-PGF)"/>
            <person name="Eastwood D.C."/>
            <person name="Floudas D."/>
            <person name="Binder M."/>
            <person name="Majcherczyk A."/>
            <person name="Schneider P."/>
            <person name="Aerts A."/>
            <person name="Asiegbu F.O."/>
            <person name="Baker S.E."/>
            <person name="Barry K."/>
            <person name="Bendiksby M."/>
            <person name="Blumentritt M."/>
            <person name="Coutinho P.M."/>
            <person name="Cullen D."/>
            <person name="Cullen D."/>
            <person name="Gathman A."/>
            <person name="Goodell B."/>
            <person name="Henrissat B."/>
            <person name="Ihrmark K."/>
            <person name="Kauserud H."/>
            <person name="Kohler A."/>
            <person name="LaButti K."/>
            <person name="Lapidus A."/>
            <person name="Lavin J.L."/>
            <person name="Lee Y.-H."/>
            <person name="Lindquist E."/>
            <person name="Lilly W."/>
            <person name="Lucas S."/>
            <person name="Morin E."/>
            <person name="Murat C."/>
            <person name="Oguiza J.A."/>
            <person name="Park J."/>
            <person name="Pisabarro A.G."/>
            <person name="Riley R."/>
            <person name="Rosling A."/>
            <person name="Salamov A."/>
            <person name="Schmidt O."/>
            <person name="Schmutz J."/>
            <person name="Skrede I."/>
            <person name="Stenlid J."/>
            <person name="Wiebenga A."/>
            <person name="Xie X."/>
            <person name="Kues U."/>
            <person name="Hibbett D.S."/>
            <person name="Hoffmeister D."/>
            <person name="Hogberg N."/>
            <person name="Martin F."/>
            <person name="Grigoriev I.V."/>
            <person name="Watkinson S.C."/>
        </authorList>
    </citation>
    <scope>NUCLEOTIDE SEQUENCE</scope>
    <source>
        <strain evidence="1">S7.9</strain>
    </source>
</reference>
<dbReference type="KEGG" id="sla:SERLADRAFT_391182"/>
<organism>
    <name type="scientific">Serpula lacrymans var. lacrymans (strain S7.9)</name>
    <name type="common">Dry rot fungus</name>
    <dbReference type="NCBI Taxonomy" id="578457"/>
    <lineage>
        <taxon>Eukaryota</taxon>
        <taxon>Fungi</taxon>
        <taxon>Dikarya</taxon>
        <taxon>Basidiomycota</taxon>
        <taxon>Agaricomycotina</taxon>
        <taxon>Agaricomycetes</taxon>
        <taxon>Agaricomycetidae</taxon>
        <taxon>Boletales</taxon>
        <taxon>Coniophorineae</taxon>
        <taxon>Serpulaceae</taxon>
        <taxon>Serpula</taxon>
    </lineage>
</organism>
<dbReference type="EMBL" id="GL945434">
    <property type="protein sequence ID" value="EGO25062.1"/>
    <property type="molecule type" value="Genomic_DNA"/>
</dbReference>
<dbReference type="GeneID" id="18811481"/>
<protein>
    <submittedName>
        <fullName evidence="1">Uncharacterized protein</fullName>
    </submittedName>
</protein>